<protein>
    <recommendedName>
        <fullName evidence="3">Subtilisin</fullName>
    </recommendedName>
</protein>
<comment type="caution">
    <text evidence="1">The sequence shown here is derived from an EMBL/GenBank/DDBJ whole genome shotgun (WGS) entry which is preliminary data.</text>
</comment>
<dbReference type="Proteomes" id="UP001189429">
    <property type="component" value="Unassembled WGS sequence"/>
</dbReference>
<evidence type="ECO:0000313" key="2">
    <source>
        <dbReference type="Proteomes" id="UP001189429"/>
    </source>
</evidence>
<gene>
    <name evidence="1" type="ORF">PCOR1329_LOCUS13180</name>
</gene>
<proteinExistence type="predicted"/>
<evidence type="ECO:0000313" key="1">
    <source>
        <dbReference type="EMBL" id="CAK0807251.1"/>
    </source>
</evidence>
<keyword evidence="2" id="KW-1185">Reference proteome</keyword>
<dbReference type="EMBL" id="CAUYUJ010003887">
    <property type="protein sequence ID" value="CAK0807251.1"/>
    <property type="molecule type" value="Genomic_DNA"/>
</dbReference>
<feature type="non-terminal residue" evidence="1">
    <location>
        <position position="287"/>
    </location>
</feature>
<organism evidence="1 2">
    <name type="scientific">Prorocentrum cordatum</name>
    <dbReference type="NCBI Taxonomy" id="2364126"/>
    <lineage>
        <taxon>Eukaryota</taxon>
        <taxon>Sar</taxon>
        <taxon>Alveolata</taxon>
        <taxon>Dinophyceae</taxon>
        <taxon>Prorocentrales</taxon>
        <taxon>Prorocentraceae</taxon>
        <taxon>Prorocentrum</taxon>
    </lineage>
</organism>
<evidence type="ECO:0008006" key="3">
    <source>
        <dbReference type="Google" id="ProtNLM"/>
    </source>
</evidence>
<name>A0ABN9QQC2_9DINO</name>
<sequence length="287" mass="31093">MPLVVARIFFKELRIDMHALTAAKILLGGLGAGVLRHHQQELNQQCQRSVVLINTPECFPIGDGSDAVEYHKQQNGNASQDMVGNELAVASDAVEHHKRSTFDEMVSASSLNYTAKVLVGNALYVAFHFADYHNQLNGKASEDMVGTESVVASDMVKYPKQHANLEYHTQQAKTLNGNASQGMVGTASVVARAYVEPRKFVEYQELQVTEAFENQSNIDNGVVMALGVARASGHSANAASDSVESHKQQNLNGNASQLTEGTARCVDRKVTEVSEYQADDVGSIVVT</sequence>
<accession>A0ABN9QQC2</accession>
<reference evidence="1" key="1">
    <citation type="submission" date="2023-10" db="EMBL/GenBank/DDBJ databases">
        <authorList>
            <person name="Chen Y."/>
            <person name="Shah S."/>
            <person name="Dougan E. K."/>
            <person name="Thang M."/>
            <person name="Chan C."/>
        </authorList>
    </citation>
    <scope>NUCLEOTIDE SEQUENCE [LARGE SCALE GENOMIC DNA]</scope>
</reference>